<feature type="compositionally biased region" description="Polar residues" evidence="1">
    <location>
        <begin position="1"/>
        <end position="14"/>
    </location>
</feature>
<gene>
    <name evidence="2" type="ORF">ORD21_18755</name>
</gene>
<dbReference type="EMBL" id="JAPMIV010000092">
    <property type="protein sequence ID" value="MDV6376632.1"/>
    <property type="molecule type" value="Genomic_DNA"/>
</dbReference>
<protein>
    <submittedName>
        <fullName evidence="2">DNA repair protein</fullName>
    </submittedName>
</protein>
<sequence>MSETTPRQSASRQSGPRRKEADALAETLTVEAKSGKATPGSTKSNDAKGFQRLLTTAQVDADVIGIVADPTTADARLTELLRVALDRWGFGLHHLDHRATLNDAGEIQLFADRTQVGRAGEDAEHLARSYASLSAPNAEGLSDWSVLGEGHRTTIKSLAQLRVLIEDARDFETLWTPERSLFLRIWRRTEDGREVTATEYAQPVNAPQLLGDAAWDAIQGIKDRALQRELMERSARGGLLQAFMSARHKDAERNLGSLPETHFTVQSSVTRLTGADVRDFAAVRAAQKNTADELKAMQERAVKGMVELLRSDLR</sequence>
<reference evidence="2 3" key="1">
    <citation type="submission" date="2022-11" db="EMBL/GenBank/DDBJ databases">
        <title>Deinococcus ZS9-10, Low Temperature and Draught-tolerating, UV-resistant Bacteria from Continental Antarctica.</title>
        <authorList>
            <person name="Cheng L."/>
        </authorList>
    </citation>
    <scope>NUCLEOTIDE SEQUENCE [LARGE SCALE GENOMIC DNA]</scope>
    <source>
        <strain evidence="2 3">ZS9-10</strain>
    </source>
</reference>
<dbReference type="Proteomes" id="UP001276150">
    <property type="component" value="Unassembled WGS sequence"/>
</dbReference>
<evidence type="ECO:0000256" key="1">
    <source>
        <dbReference type="SAM" id="MobiDB-lite"/>
    </source>
</evidence>
<keyword evidence="3" id="KW-1185">Reference proteome</keyword>
<organism evidence="2 3">
    <name type="scientific">Deinococcus arenicola</name>
    <dbReference type="NCBI Taxonomy" id="2994950"/>
    <lineage>
        <taxon>Bacteria</taxon>
        <taxon>Thermotogati</taxon>
        <taxon>Deinococcota</taxon>
        <taxon>Deinococci</taxon>
        <taxon>Deinococcales</taxon>
        <taxon>Deinococcaceae</taxon>
        <taxon>Deinococcus</taxon>
    </lineage>
</organism>
<accession>A0ABU4DW02</accession>
<feature type="region of interest" description="Disordered" evidence="1">
    <location>
        <begin position="1"/>
        <end position="23"/>
    </location>
</feature>
<evidence type="ECO:0000313" key="2">
    <source>
        <dbReference type="EMBL" id="MDV6376632.1"/>
    </source>
</evidence>
<name>A0ABU4DW02_9DEIO</name>
<comment type="caution">
    <text evidence="2">The sequence shown here is derived from an EMBL/GenBank/DDBJ whole genome shotgun (WGS) entry which is preliminary data.</text>
</comment>
<proteinExistence type="predicted"/>
<dbReference type="RefSeq" id="WP_317641986.1">
    <property type="nucleotide sequence ID" value="NZ_JAPMIV010000092.1"/>
</dbReference>
<evidence type="ECO:0000313" key="3">
    <source>
        <dbReference type="Proteomes" id="UP001276150"/>
    </source>
</evidence>